<organism evidence="2">
    <name type="scientific">Granulicella tundricola (strain ATCC BAA-1859 / DSM 23138 / MP5ACTX9)</name>
    <dbReference type="NCBI Taxonomy" id="1198114"/>
    <lineage>
        <taxon>Bacteria</taxon>
        <taxon>Pseudomonadati</taxon>
        <taxon>Acidobacteriota</taxon>
        <taxon>Terriglobia</taxon>
        <taxon>Terriglobales</taxon>
        <taxon>Acidobacteriaceae</taxon>
        <taxon>Granulicella</taxon>
    </lineage>
</organism>
<evidence type="ECO:0000313" key="1">
    <source>
        <dbReference type="EMBL" id="ADW69889.1"/>
    </source>
</evidence>
<dbReference type="KEGG" id="acm:AciX9_2866"/>
<keyword evidence="2" id="KW-1185">Reference proteome</keyword>
<accession>E8WYX4</accession>
<gene>
    <name evidence="1" type="ordered locus">AciX9_2866</name>
</gene>
<proteinExistence type="predicted"/>
<dbReference type="HOGENOM" id="CLU_1592251_0_0_0"/>
<evidence type="ECO:0000313" key="2">
    <source>
        <dbReference type="Proteomes" id="UP000000343"/>
    </source>
</evidence>
<dbReference type="Proteomes" id="UP000000343">
    <property type="component" value="Chromosome"/>
</dbReference>
<reference evidence="2" key="1">
    <citation type="submission" date="2011-01" db="EMBL/GenBank/DDBJ databases">
        <title>Complete sequence of chromosome of Acidobacterium sp. MP5ACTX9.</title>
        <authorList>
            <consortium name="US DOE Joint Genome Institute"/>
            <person name="Lucas S."/>
            <person name="Copeland A."/>
            <person name="Lapidus A."/>
            <person name="Cheng J.-F."/>
            <person name="Goodwin L."/>
            <person name="Pitluck S."/>
            <person name="Teshima H."/>
            <person name="Detter J.C."/>
            <person name="Han C."/>
            <person name="Tapia R."/>
            <person name="Land M."/>
            <person name="Hauser L."/>
            <person name="Kyrpides N."/>
            <person name="Ivanova N."/>
            <person name="Ovchinnikova G."/>
            <person name="Pagani I."/>
            <person name="Rawat S.R."/>
            <person name="Mannisto M."/>
            <person name="Haggblom M.M."/>
            <person name="Woyke T."/>
        </authorList>
    </citation>
    <scope>NUCLEOTIDE SEQUENCE [LARGE SCALE GENOMIC DNA]</scope>
    <source>
        <strain evidence="2">MP5ACTX9</strain>
    </source>
</reference>
<dbReference type="AlphaFoldDB" id="E8WYX4"/>
<dbReference type="SUPFAM" id="SSF81301">
    <property type="entry name" value="Nucleotidyltransferase"/>
    <property type="match status" value="1"/>
</dbReference>
<dbReference type="Gene3D" id="3.30.460.40">
    <property type="match status" value="1"/>
</dbReference>
<dbReference type="EMBL" id="CP002480">
    <property type="protein sequence ID" value="ADW69889.1"/>
    <property type="molecule type" value="Genomic_DNA"/>
</dbReference>
<name>E8WYX4_GRATM</name>
<dbReference type="InterPro" id="IPR043519">
    <property type="entry name" value="NT_sf"/>
</dbReference>
<dbReference type="PaxDb" id="1198114-AciX9_2866"/>
<evidence type="ECO:0008006" key="3">
    <source>
        <dbReference type="Google" id="ProtNLM"/>
    </source>
</evidence>
<sequence length="167" mass="17934">MRKAVRVLAEHGIPSLVVGGYAVQEHGYARFTSDVDIVVPDVAAAMERLSISGFRVNPGSSMTLTDRVSKVEIDLLPGDGAVGPGPLMLPLPAVVSEEPTIATLRTLIEIKLSSYLGSPVSRLRDLADVIELIKANDLDESFALHEAVAGKFIEVLRDMRAEGNRSK</sequence>
<protein>
    <recommendedName>
        <fullName evidence="3">Nucleotidyltransferase family protein</fullName>
    </recommendedName>
</protein>
<dbReference type="eggNOG" id="ENOG5033ARQ">
    <property type="taxonomic scope" value="Bacteria"/>
</dbReference>